<keyword evidence="4" id="KW-1185">Reference proteome</keyword>
<feature type="signal peptide" evidence="1">
    <location>
        <begin position="1"/>
        <end position="21"/>
    </location>
</feature>
<organism evidence="3 4">
    <name type="scientific">Salinimicrobium profundisediminis</name>
    <dbReference type="NCBI Taxonomy" id="2994553"/>
    <lineage>
        <taxon>Bacteria</taxon>
        <taxon>Pseudomonadati</taxon>
        <taxon>Bacteroidota</taxon>
        <taxon>Flavobacteriia</taxon>
        <taxon>Flavobacteriales</taxon>
        <taxon>Flavobacteriaceae</taxon>
        <taxon>Salinimicrobium</taxon>
    </lineage>
</organism>
<sequence length="245" mass="27895">MKKTALLVLATLLLAACSSEEKNLKITGKVQGLKKGTLYLQKVEDTSLVNIDSVVVKGNETFSFEASIESPQILYLYLNKKDNNIYDDRVMFFAEPGEMIINTTLKQFEKDAIVEGSENQKKLMEYQSMMNRFNTRNLELIQQSITAQQEENAQSLDSANAEYDKLLRRRYLFTVNFALNNKDLEIAPYLAISEVYDANIKYLDTIYKSLTPEVKGSLYGKSLEEFLEERKAQEKATSEDTASQA</sequence>
<feature type="chain" id="PRO_5040892144" evidence="1">
    <location>
        <begin position="22"/>
        <end position="245"/>
    </location>
</feature>
<dbReference type="AlphaFoldDB" id="A0A9X3CVR8"/>
<evidence type="ECO:0000313" key="3">
    <source>
        <dbReference type="EMBL" id="MCX2837535.1"/>
    </source>
</evidence>
<dbReference type="Pfam" id="PF14289">
    <property type="entry name" value="DUF4369"/>
    <property type="match status" value="1"/>
</dbReference>
<keyword evidence="1" id="KW-0732">Signal</keyword>
<proteinExistence type="predicted"/>
<dbReference type="InterPro" id="IPR025380">
    <property type="entry name" value="DUF4369"/>
</dbReference>
<feature type="domain" description="DUF4369" evidence="2">
    <location>
        <begin position="25"/>
        <end position="123"/>
    </location>
</feature>
<name>A0A9X3CVR8_9FLAO</name>
<dbReference type="PROSITE" id="PS51257">
    <property type="entry name" value="PROKAR_LIPOPROTEIN"/>
    <property type="match status" value="1"/>
</dbReference>
<gene>
    <name evidence="3" type="ORF">OQ279_05160</name>
</gene>
<reference evidence="3" key="1">
    <citation type="submission" date="2022-11" db="EMBL/GenBank/DDBJ databases">
        <title>Salinimicrobium profundisediminis sp. nov., isolated from deep-sea sediment of the Mariana Trench.</title>
        <authorList>
            <person name="Fu H."/>
        </authorList>
    </citation>
    <scope>NUCLEOTIDE SEQUENCE</scope>
    <source>
        <strain evidence="3">MT39</strain>
    </source>
</reference>
<comment type="caution">
    <text evidence="3">The sequence shown here is derived from an EMBL/GenBank/DDBJ whole genome shotgun (WGS) entry which is preliminary data.</text>
</comment>
<dbReference type="EMBL" id="JAPJDA010000006">
    <property type="protein sequence ID" value="MCX2837535.1"/>
    <property type="molecule type" value="Genomic_DNA"/>
</dbReference>
<protein>
    <submittedName>
        <fullName evidence="3">DUF4369 domain-containing protein</fullName>
    </submittedName>
</protein>
<evidence type="ECO:0000313" key="4">
    <source>
        <dbReference type="Proteomes" id="UP001148482"/>
    </source>
</evidence>
<dbReference type="Proteomes" id="UP001148482">
    <property type="component" value="Unassembled WGS sequence"/>
</dbReference>
<accession>A0A9X3CVR8</accession>
<dbReference type="RefSeq" id="WP_266068769.1">
    <property type="nucleotide sequence ID" value="NZ_JAPJDA010000006.1"/>
</dbReference>
<evidence type="ECO:0000256" key="1">
    <source>
        <dbReference type="SAM" id="SignalP"/>
    </source>
</evidence>
<evidence type="ECO:0000259" key="2">
    <source>
        <dbReference type="Pfam" id="PF14289"/>
    </source>
</evidence>